<reference evidence="7 8" key="1">
    <citation type="journal article" date="2016" name="Nat. Commun.">
        <title>Thousands of microbial genomes shed light on interconnected biogeochemical processes in an aquifer system.</title>
        <authorList>
            <person name="Anantharaman K."/>
            <person name="Brown C.T."/>
            <person name="Hug L.A."/>
            <person name="Sharon I."/>
            <person name="Castelle C.J."/>
            <person name="Probst A.J."/>
            <person name="Thomas B.C."/>
            <person name="Singh A."/>
            <person name="Wilkins M.J."/>
            <person name="Karaoz U."/>
            <person name="Brodie E.L."/>
            <person name="Williams K.H."/>
            <person name="Hubbard S.S."/>
            <person name="Banfield J.F."/>
        </authorList>
    </citation>
    <scope>NUCLEOTIDE SEQUENCE [LARGE SCALE GENOMIC DNA]</scope>
</reference>
<dbReference type="GO" id="GO:0015935">
    <property type="term" value="C:small ribosomal subunit"/>
    <property type="evidence" value="ECO:0007669"/>
    <property type="project" value="InterPro"/>
</dbReference>
<dbReference type="Proteomes" id="UP000178323">
    <property type="component" value="Unassembled WGS sequence"/>
</dbReference>
<evidence type="ECO:0000313" key="8">
    <source>
        <dbReference type="Proteomes" id="UP000178323"/>
    </source>
</evidence>
<dbReference type="InterPro" id="IPR005717">
    <property type="entry name" value="Ribosomal_uS7_bac/org-type"/>
</dbReference>
<dbReference type="PIRSF" id="PIRSF002122">
    <property type="entry name" value="RPS7p_RPS7a_RPS5e_RPS7o"/>
    <property type="match status" value="1"/>
</dbReference>
<dbReference type="GO" id="GO:0019843">
    <property type="term" value="F:rRNA binding"/>
    <property type="evidence" value="ECO:0007669"/>
    <property type="project" value="UniProtKB-KW"/>
</dbReference>
<keyword evidence="2" id="KW-0699">rRNA-binding</keyword>
<dbReference type="AlphaFoldDB" id="A0A1F5S193"/>
<gene>
    <name evidence="7" type="ORF">A2Y83_02165</name>
</gene>
<dbReference type="Pfam" id="PF00177">
    <property type="entry name" value="Ribosomal_S7"/>
    <property type="match status" value="1"/>
</dbReference>
<dbReference type="InterPro" id="IPR036823">
    <property type="entry name" value="Ribosomal_uS7_dom_sf"/>
</dbReference>
<evidence type="ECO:0000313" key="7">
    <source>
        <dbReference type="EMBL" id="OGF20416.1"/>
    </source>
</evidence>
<evidence type="ECO:0000256" key="3">
    <source>
        <dbReference type="ARBA" id="ARBA00022884"/>
    </source>
</evidence>
<dbReference type="InterPro" id="IPR023798">
    <property type="entry name" value="Ribosomal_uS7_dom"/>
</dbReference>
<dbReference type="InterPro" id="IPR000235">
    <property type="entry name" value="Ribosomal_uS7"/>
</dbReference>
<keyword evidence="4 7" id="KW-0689">Ribosomal protein</keyword>
<sequence>DEKYNNVNVAKFINYIMQRGKKSVAQNIVYGSFDLVKEKTKKEPVEVFTQALKNVAPLLEVRSKRVGGSNYQVPIPVKGDRKLMLSYRWIIEAAAAKKGAAMHKKLAEELVAAYNREGAAVKKRETIHKMAESNRAFAHFRR</sequence>
<dbReference type="EMBL" id="MFFS01000087">
    <property type="protein sequence ID" value="OGF20416.1"/>
    <property type="molecule type" value="Genomic_DNA"/>
</dbReference>
<comment type="similarity">
    <text evidence="1">Belongs to the universal ribosomal protein uS7 family.</text>
</comment>
<dbReference type="HAMAP" id="MF_00480_B">
    <property type="entry name" value="Ribosomal_uS7_B"/>
    <property type="match status" value="1"/>
</dbReference>
<feature type="domain" description="Small ribosomal subunit protein uS7" evidence="6">
    <location>
        <begin position="1"/>
        <end position="135"/>
    </location>
</feature>
<proteinExistence type="inferred from homology"/>
<evidence type="ECO:0000259" key="6">
    <source>
        <dbReference type="Pfam" id="PF00177"/>
    </source>
</evidence>
<dbReference type="GO" id="GO:0006412">
    <property type="term" value="P:translation"/>
    <property type="evidence" value="ECO:0007669"/>
    <property type="project" value="InterPro"/>
</dbReference>
<dbReference type="STRING" id="1797985.A2Y83_02165"/>
<dbReference type="GO" id="GO:0003735">
    <property type="term" value="F:structural constituent of ribosome"/>
    <property type="evidence" value="ECO:0007669"/>
    <property type="project" value="InterPro"/>
</dbReference>
<dbReference type="Gene3D" id="1.10.455.10">
    <property type="entry name" value="Ribosomal protein S7 domain"/>
    <property type="match status" value="1"/>
</dbReference>
<name>A0A1F5S193_9BACT</name>
<evidence type="ECO:0000256" key="4">
    <source>
        <dbReference type="ARBA" id="ARBA00022980"/>
    </source>
</evidence>
<feature type="non-terminal residue" evidence="7">
    <location>
        <position position="1"/>
    </location>
</feature>
<dbReference type="PANTHER" id="PTHR11205">
    <property type="entry name" value="RIBOSOMAL PROTEIN S7"/>
    <property type="match status" value="1"/>
</dbReference>
<dbReference type="SUPFAM" id="SSF47973">
    <property type="entry name" value="Ribosomal protein S7"/>
    <property type="match status" value="1"/>
</dbReference>
<evidence type="ECO:0000256" key="1">
    <source>
        <dbReference type="ARBA" id="ARBA00007151"/>
    </source>
</evidence>
<organism evidence="7 8">
    <name type="scientific">Candidatus Falkowbacteria bacterium RBG_13_39_14</name>
    <dbReference type="NCBI Taxonomy" id="1797985"/>
    <lineage>
        <taxon>Bacteria</taxon>
        <taxon>Candidatus Falkowiibacteriota</taxon>
    </lineage>
</organism>
<protein>
    <submittedName>
        <fullName evidence="7">30S ribosomal protein S7</fullName>
    </submittedName>
</protein>
<evidence type="ECO:0000256" key="5">
    <source>
        <dbReference type="ARBA" id="ARBA00023274"/>
    </source>
</evidence>
<keyword evidence="5" id="KW-0687">Ribonucleoprotein</keyword>
<comment type="caution">
    <text evidence="7">The sequence shown here is derived from an EMBL/GenBank/DDBJ whole genome shotgun (WGS) entry which is preliminary data.</text>
</comment>
<accession>A0A1F5S193</accession>
<evidence type="ECO:0000256" key="2">
    <source>
        <dbReference type="ARBA" id="ARBA00022730"/>
    </source>
</evidence>
<keyword evidence="3" id="KW-0694">RNA-binding</keyword>
<dbReference type="FunFam" id="1.10.455.10:FF:000001">
    <property type="entry name" value="30S ribosomal protein S7"/>
    <property type="match status" value="1"/>
</dbReference>
<dbReference type="CDD" id="cd14869">
    <property type="entry name" value="uS7_Bacteria"/>
    <property type="match status" value="1"/>
</dbReference>
<dbReference type="NCBIfam" id="TIGR01029">
    <property type="entry name" value="rpsG_bact"/>
    <property type="match status" value="1"/>
</dbReference>